<dbReference type="GO" id="GO:0003677">
    <property type="term" value="F:DNA binding"/>
    <property type="evidence" value="ECO:0007669"/>
    <property type="project" value="UniProtKB-KW"/>
</dbReference>
<proteinExistence type="predicted"/>
<dbReference type="Pfam" id="PF13384">
    <property type="entry name" value="HTH_23"/>
    <property type="match status" value="1"/>
</dbReference>
<dbReference type="InterPro" id="IPR009057">
    <property type="entry name" value="Homeodomain-like_sf"/>
</dbReference>
<dbReference type="AlphaFoldDB" id="A0A162PYH9"/>
<evidence type="ECO:0000313" key="1">
    <source>
        <dbReference type="EMBL" id="OAD75436.1"/>
    </source>
</evidence>
<dbReference type="OrthoDB" id="2351036at2759"/>
<dbReference type="Gene3D" id="1.10.10.10">
    <property type="entry name" value="Winged helix-like DNA-binding domain superfamily/Winged helix DNA-binding domain"/>
    <property type="match status" value="1"/>
</dbReference>
<keyword evidence="2" id="KW-1185">Reference proteome</keyword>
<dbReference type="InterPro" id="IPR036388">
    <property type="entry name" value="WH-like_DNA-bd_sf"/>
</dbReference>
<reference evidence="2" key="1">
    <citation type="submission" date="2015-06" db="EMBL/GenBank/DDBJ databases">
        <title>Expansion of signal transduction pathways in fungi by whole-genome duplication.</title>
        <authorList>
            <consortium name="DOE Joint Genome Institute"/>
            <person name="Corrochano L.M."/>
            <person name="Kuo A."/>
            <person name="Marcet-Houben M."/>
            <person name="Polaino S."/>
            <person name="Salamov A."/>
            <person name="Villalobos J.M."/>
            <person name="Alvarez M.I."/>
            <person name="Avalos J."/>
            <person name="Benito E.P."/>
            <person name="Benoit I."/>
            <person name="Burger G."/>
            <person name="Camino L.P."/>
            <person name="Canovas D."/>
            <person name="Cerda-Olmedo E."/>
            <person name="Cheng J.-F."/>
            <person name="Dominguez A."/>
            <person name="Elias M."/>
            <person name="Eslava A.P."/>
            <person name="Glaser F."/>
            <person name="Grimwood J."/>
            <person name="Gutierrez G."/>
            <person name="Heitman J."/>
            <person name="Henrissat B."/>
            <person name="Iturriaga E.A."/>
            <person name="Lang B.F."/>
            <person name="Lavin J.L."/>
            <person name="Lee S."/>
            <person name="Li W."/>
            <person name="Lindquist E."/>
            <person name="Lopez-Garcia S."/>
            <person name="Luque E.M."/>
            <person name="Marcos A.T."/>
            <person name="Martin J."/>
            <person name="McCluskey K."/>
            <person name="Medina H.R."/>
            <person name="Miralles-Duran A."/>
            <person name="Miyazaki A."/>
            <person name="Munoz-Torres E."/>
            <person name="Oguiza J.A."/>
            <person name="Ohm R."/>
            <person name="Olmedo M."/>
            <person name="Orejas M."/>
            <person name="Ortiz-Castellanos L."/>
            <person name="Pisabarro A.G."/>
            <person name="Rodriguez-Romero J."/>
            <person name="Ruiz-Herrera J."/>
            <person name="Ruiz-Vazquez R."/>
            <person name="Sanz C."/>
            <person name="Schackwitz W."/>
            <person name="Schmutz J."/>
            <person name="Shahriari M."/>
            <person name="Shelest E."/>
            <person name="Silva-Franco F."/>
            <person name="Soanes D."/>
            <person name="Syed K."/>
            <person name="Tagua V.G."/>
            <person name="Talbot N.J."/>
            <person name="Thon M."/>
            <person name="De vries R.P."/>
            <person name="Wiebenga A."/>
            <person name="Yadav J.S."/>
            <person name="Braun E.L."/>
            <person name="Baker S."/>
            <person name="Garre V."/>
            <person name="Horwitz B."/>
            <person name="Torres-Martinez S."/>
            <person name="Idnurm A."/>
            <person name="Herrera-Estrella A."/>
            <person name="Gabaldon T."/>
            <person name="Grigoriev I.V."/>
        </authorList>
    </citation>
    <scope>NUCLEOTIDE SEQUENCE [LARGE SCALE GENOMIC DNA]</scope>
    <source>
        <strain evidence="2">NRRL 1555(-)</strain>
    </source>
</reference>
<accession>A0A162PYH9</accession>
<dbReference type="Proteomes" id="UP000077315">
    <property type="component" value="Unassembled WGS sequence"/>
</dbReference>
<organism evidence="1 2">
    <name type="scientific">Phycomyces blakesleeanus (strain ATCC 8743b / DSM 1359 / FGSC 10004 / NBRC 33097 / NRRL 1555)</name>
    <dbReference type="NCBI Taxonomy" id="763407"/>
    <lineage>
        <taxon>Eukaryota</taxon>
        <taxon>Fungi</taxon>
        <taxon>Fungi incertae sedis</taxon>
        <taxon>Mucoromycota</taxon>
        <taxon>Mucoromycotina</taxon>
        <taxon>Mucoromycetes</taxon>
        <taxon>Mucorales</taxon>
        <taxon>Phycomycetaceae</taxon>
        <taxon>Phycomyces</taxon>
    </lineage>
</organism>
<dbReference type="GeneID" id="29002191"/>
<keyword evidence="1" id="KW-0238">DNA-binding</keyword>
<keyword evidence="1" id="KW-0371">Homeobox</keyword>
<protein>
    <submittedName>
        <fullName evidence="1">Homeodomain-like DNA binding domain-containing transcription factor</fullName>
    </submittedName>
</protein>
<dbReference type="InParanoid" id="A0A162PYH9"/>
<name>A0A162PYH9_PHYB8</name>
<dbReference type="VEuPathDB" id="FungiDB:PHYBLDRAFT_64354"/>
<dbReference type="RefSeq" id="XP_018293476.1">
    <property type="nucleotide sequence ID" value="XM_018441285.1"/>
</dbReference>
<dbReference type="EMBL" id="KV440977">
    <property type="protein sequence ID" value="OAD75436.1"/>
    <property type="molecule type" value="Genomic_DNA"/>
</dbReference>
<evidence type="ECO:0000313" key="2">
    <source>
        <dbReference type="Proteomes" id="UP000077315"/>
    </source>
</evidence>
<gene>
    <name evidence="1" type="ORF">PHYBLDRAFT_64354</name>
</gene>
<sequence length="123" mass="13969">MSQQIDKKSLKRRQLTDYERGLIIGSATQHVTFAEISEKTGIPLPTVYATVRRWKKTGTALTEKRKGTTKILNERDLRHLKNEMKSNPSATLGNLTTSMAETIGRSISKSTIRRAIRRLENDK</sequence>
<dbReference type="SUPFAM" id="SSF46689">
    <property type="entry name" value="Homeodomain-like"/>
    <property type="match status" value="1"/>
</dbReference>